<reference evidence="1 2" key="1">
    <citation type="journal article" date="2005" name="Int. J. Syst. Evol. Microbiol.">
        <title>Halobacillus yeomjeoni sp. nov., isolated from a marine solar saltern in Korea.</title>
        <authorList>
            <person name="Yoon J.H."/>
            <person name="Kang S.J."/>
            <person name="Lee C.H."/>
            <person name="Oh H.W."/>
            <person name="Oh T.K."/>
        </authorList>
    </citation>
    <scope>NUCLEOTIDE SEQUENCE [LARGE SCALE GENOMIC DNA]</scope>
    <source>
        <strain evidence="1 2">KCTC 3957</strain>
    </source>
</reference>
<proteinExistence type="predicted"/>
<name>A0A931HTX2_9BACI</name>
<sequence length="153" mass="17831">MIDTRMIGIFICLVFLLAACGTDQRPLQYDEVRYNPTAINTAYDEEVKNEQLFNFRSFNLAVDYEKDLTYEVFYSHDLNNIVATINDFDQQKVIGEEAFNQLTPHFQEMSFDEDTTKPEIIEEVIEILGLDPSYNKFALEVTYHDGSKKVYNN</sequence>
<dbReference type="InterPro" id="IPR025623">
    <property type="entry name" value="YusW"/>
</dbReference>
<gene>
    <name evidence="1" type="ORF">H0267_04555</name>
</gene>
<dbReference type="EMBL" id="JADZSC010000001">
    <property type="protein sequence ID" value="MBH0229480.1"/>
    <property type="molecule type" value="Genomic_DNA"/>
</dbReference>
<evidence type="ECO:0000313" key="1">
    <source>
        <dbReference type="EMBL" id="MBH0229480.1"/>
    </source>
</evidence>
<accession>A0A931HTX2</accession>
<protein>
    <submittedName>
        <fullName evidence="1">YusW family protein</fullName>
    </submittedName>
</protein>
<dbReference type="Proteomes" id="UP000614490">
    <property type="component" value="Unassembled WGS sequence"/>
</dbReference>
<comment type="caution">
    <text evidence="1">The sequence shown here is derived from an EMBL/GenBank/DDBJ whole genome shotgun (WGS) entry which is preliminary data.</text>
</comment>
<dbReference type="RefSeq" id="WP_197316087.1">
    <property type="nucleotide sequence ID" value="NZ_JADZSC010000001.1"/>
</dbReference>
<dbReference type="AlphaFoldDB" id="A0A931HTX2"/>
<keyword evidence="2" id="KW-1185">Reference proteome</keyword>
<organism evidence="1 2">
    <name type="scientific">Halobacillus yeomjeoni</name>
    <dbReference type="NCBI Taxonomy" id="311194"/>
    <lineage>
        <taxon>Bacteria</taxon>
        <taxon>Bacillati</taxon>
        <taxon>Bacillota</taxon>
        <taxon>Bacilli</taxon>
        <taxon>Bacillales</taxon>
        <taxon>Bacillaceae</taxon>
        <taxon>Halobacillus</taxon>
    </lineage>
</organism>
<dbReference type="PROSITE" id="PS51257">
    <property type="entry name" value="PROKAR_LIPOPROTEIN"/>
    <property type="match status" value="1"/>
</dbReference>
<evidence type="ECO:0000313" key="2">
    <source>
        <dbReference type="Proteomes" id="UP000614490"/>
    </source>
</evidence>
<dbReference type="Pfam" id="PF14039">
    <property type="entry name" value="YusW"/>
    <property type="match status" value="1"/>
</dbReference>